<evidence type="ECO:0000313" key="8">
    <source>
        <dbReference type="EMBL" id="KAG8090504.1"/>
    </source>
</evidence>
<feature type="region of interest" description="Disordered" evidence="6">
    <location>
        <begin position="97"/>
        <end position="135"/>
    </location>
</feature>
<accession>A0A8J5WLC0</accession>
<dbReference type="PANTHER" id="PTHR45914">
    <property type="entry name" value="TRANSCRIPTION FACTOR HEC3-RELATED"/>
    <property type="match status" value="1"/>
</dbReference>
<dbReference type="GO" id="GO:0003700">
    <property type="term" value="F:DNA-binding transcription factor activity"/>
    <property type="evidence" value="ECO:0007669"/>
    <property type="project" value="InterPro"/>
</dbReference>
<protein>
    <recommendedName>
        <fullName evidence="7">BHLH domain-containing protein</fullName>
    </recommendedName>
</protein>
<evidence type="ECO:0000256" key="6">
    <source>
        <dbReference type="SAM" id="MobiDB-lite"/>
    </source>
</evidence>
<dbReference type="Pfam" id="PF00010">
    <property type="entry name" value="HLH"/>
    <property type="match status" value="1"/>
</dbReference>
<organism evidence="8 9">
    <name type="scientific">Zizania palustris</name>
    <name type="common">Northern wild rice</name>
    <dbReference type="NCBI Taxonomy" id="103762"/>
    <lineage>
        <taxon>Eukaryota</taxon>
        <taxon>Viridiplantae</taxon>
        <taxon>Streptophyta</taxon>
        <taxon>Embryophyta</taxon>
        <taxon>Tracheophyta</taxon>
        <taxon>Spermatophyta</taxon>
        <taxon>Magnoliopsida</taxon>
        <taxon>Liliopsida</taxon>
        <taxon>Poales</taxon>
        <taxon>Poaceae</taxon>
        <taxon>BOP clade</taxon>
        <taxon>Oryzoideae</taxon>
        <taxon>Oryzeae</taxon>
        <taxon>Zizaniinae</taxon>
        <taxon>Zizania</taxon>
    </lineage>
</organism>
<comment type="caution">
    <text evidence="8">The sequence shown here is derived from an EMBL/GenBank/DDBJ whole genome shotgun (WGS) entry which is preliminary data.</text>
</comment>
<dbReference type="SMART" id="SM00353">
    <property type="entry name" value="HLH"/>
    <property type="match status" value="1"/>
</dbReference>
<evidence type="ECO:0000256" key="3">
    <source>
        <dbReference type="ARBA" id="ARBA00023125"/>
    </source>
</evidence>
<dbReference type="InterPro" id="IPR045843">
    <property type="entry name" value="IND-like"/>
</dbReference>
<dbReference type="PANTHER" id="PTHR45914:SF60">
    <property type="entry name" value="TRANSCRIPTION FACTOR RSL2-LIKE"/>
    <property type="match status" value="1"/>
</dbReference>
<dbReference type="InterPro" id="IPR011598">
    <property type="entry name" value="bHLH_dom"/>
</dbReference>
<reference evidence="8" key="2">
    <citation type="submission" date="2021-02" db="EMBL/GenBank/DDBJ databases">
        <authorList>
            <person name="Kimball J.A."/>
            <person name="Haas M.W."/>
            <person name="Macchietto M."/>
            <person name="Kono T."/>
            <person name="Duquette J."/>
            <person name="Shao M."/>
        </authorList>
    </citation>
    <scope>NUCLEOTIDE SEQUENCE</scope>
    <source>
        <tissue evidence="8">Fresh leaf tissue</tissue>
    </source>
</reference>
<evidence type="ECO:0000256" key="5">
    <source>
        <dbReference type="ARBA" id="ARBA00023242"/>
    </source>
</evidence>
<keyword evidence="2" id="KW-0805">Transcription regulation</keyword>
<dbReference type="OrthoDB" id="651283at2759"/>
<evidence type="ECO:0000256" key="4">
    <source>
        <dbReference type="ARBA" id="ARBA00023163"/>
    </source>
</evidence>
<proteinExistence type="predicted"/>
<evidence type="ECO:0000256" key="2">
    <source>
        <dbReference type="ARBA" id="ARBA00023015"/>
    </source>
</evidence>
<dbReference type="AlphaFoldDB" id="A0A8J5WLC0"/>
<dbReference type="EMBL" id="JAAALK010000081">
    <property type="protein sequence ID" value="KAG8090504.1"/>
    <property type="molecule type" value="Genomic_DNA"/>
</dbReference>
<feature type="domain" description="BHLH" evidence="7">
    <location>
        <begin position="177"/>
        <end position="226"/>
    </location>
</feature>
<dbReference type="PROSITE" id="PS50888">
    <property type="entry name" value="BHLH"/>
    <property type="match status" value="1"/>
</dbReference>
<feature type="compositionally biased region" description="Polar residues" evidence="6">
    <location>
        <begin position="115"/>
        <end position="129"/>
    </location>
</feature>
<dbReference type="GO" id="GO:0005634">
    <property type="term" value="C:nucleus"/>
    <property type="evidence" value="ECO:0007669"/>
    <property type="project" value="UniProtKB-SubCell"/>
</dbReference>
<reference evidence="8" key="1">
    <citation type="journal article" date="2021" name="bioRxiv">
        <title>Whole Genome Assembly and Annotation of Northern Wild Rice, Zizania palustris L., Supports a Whole Genome Duplication in the Zizania Genus.</title>
        <authorList>
            <person name="Haas M."/>
            <person name="Kono T."/>
            <person name="Macchietto M."/>
            <person name="Millas R."/>
            <person name="McGilp L."/>
            <person name="Shao M."/>
            <person name="Duquette J."/>
            <person name="Hirsch C.N."/>
            <person name="Kimball J."/>
        </authorList>
    </citation>
    <scope>NUCLEOTIDE SEQUENCE</scope>
    <source>
        <tissue evidence="8">Fresh leaf tissue</tissue>
    </source>
</reference>
<keyword evidence="9" id="KW-1185">Reference proteome</keyword>
<dbReference type="GO" id="GO:0046983">
    <property type="term" value="F:protein dimerization activity"/>
    <property type="evidence" value="ECO:0007669"/>
    <property type="project" value="InterPro"/>
</dbReference>
<gene>
    <name evidence="8" type="ORF">GUJ93_ZPchr0011g26999</name>
</gene>
<dbReference type="FunFam" id="4.10.280.10:FF:000022">
    <property type="entry name" value="Basic helix-loop-helix transcription factor"/>
    <property type="match status" value="1"/>
</dbReference>
<keyword evidence="5" id="KW-0539">Nucleus</keyword>
<evidence type="ECO:0000256" key="1">
    <source>
        <dbReference type="ARBA" id="ARBA00004123"/>
    </source>
</evidence>
<name>A0A8J5WLC0_ZIZPA</name>
<keyword evidence="3" id="KW-0238">DNA-binding</keyword>
<dbReference type="Proteomes" id="UP000729402">
    <property type="component" value="Unassembled WGS sequence"/>
</dbReference>
<dbReference type="GO" id="GO:0003677">
    <property type="term" value="F:DNA binding"/>
    <property type="evidence" value="ECO:0007669"/>
    <property type="project" value="UniProtKB-KW"/>
</dbReference>
<comment type="subcellular location">
    <subcellularLocation>
        <location evidence="1">Nucleus</location>
    </subcellularLocation>
</comment>
<evidence type="ECO:0000259" key="7">
    <source>
        <dbReference type="PROSITE" id="PS50888"/>
    </source>
</evidence>
<dbReference type="CDD" id="cd11454">
    <property type="entry name" value="bHLH_AtIND_like"/>
    <property type="match status" value="1"/>
</dbReference>
<keyword evidence="4" id="KW-0804">Transcription</keyword>
<sequence length="262" mass="29009">MEAKCAAIWSSADARCEESELIAHLKSLFWSSSDVDLNFCSPNSSVNSCVTTSTMHSSFFFPEDEGYCTVPLMVSNGMDMCCDHQQQFITPTNKAIAGNKRKSSMDEQHQKNPKNKTSAARSVSSTLTPNFADDDISHVPLNSSCSSGSSSEEDSIITSEKPIVLKQNGNSRGHKHSSKDPQCLYAKKRRERINQRLRILQQLIPNGTKVDISTMLEEAVPYVKFLQLQIKLLSSDDTWMYAPLAYNGINLGISQSLAANQE</sequence>
<evidence type="ECO:0000313" key="9">
    <source>
        <dbReference type="Proteomes" id="UP000729402"/>
    </source>
</evidence>